<feature type="repeat" description="WD" evidence="3">
    <location>
        <begin position="10"/>
        <end position="41"/>
    </location>
</feature>
<dbReference type="GO" id="GO:0005814">
    <property type="term" value="C:centriole"/>
    <property type="evidence" value="ECO:0007669"/>
    <property type="project" value="TreeGrafter"/>
</dbReference>
<dbReference type="Pfam" id="PF00400">
    <property type="entry name" value="WD40"/>
    <property type="match status" value="5"/>
</dbReference>
<dbReference type="PANTHER" id="PTHR44019:SF8">
    <property type="entry name" value="POC1 CENTRIOLAR PROTEIN HOMOLOG"/>
    <property type="match status" value="1"/>
</dbReference>
<dbReference type="InterPro" id="IPR001680">
    <property type="entry name" value="WD40_rpt"/>
</dbReference>
<feature type="repeat" description="WD" evidence="3">
    <location>
        <begin position="53"/>
        <end position="79"/>
    </location>
</feature>
<dbReference type="PROSITE" id="PS00678">
    <property type="entry name" value="WD_REPEATS_1"/>
    <property type="match status" value="1"/>
</dbReference>
<evidence type="ECO:0000313" key="6">
    <source>
        <dbReference type="EMBL" id="CAF1265066.1"/>
    </source>
</evidence>
<dbReference type="CDD" id="cd00200">
    <property type="entry name" value="WD40"/>
    <property type="match status" value="1"/>
</dbReference>
<dbReference type="Proteomes" id="UP000677228">
    <property type="component" value="Unassembled WGS sequence"/>
</dbReference>
<dbReference type="Proteomes" id="UP000681722">
    <property type="component" value="Unassembled WGS sequence"/>
</dbReference>
<evidence type="ECO:0000313" key="7">
    <source>
        <dbReference type="EMBL" id="CAF3726154.1"/>
    </source>
</evidence>
<sequence length="422" mass="47091">MEDPKLEKHFKSHRSAVTCLSFSPNTKQLVSGSLDACLFLWPFKPQVRAYRFDAVHSVCFSPSGHLIASGSKDKKVRLWIPSVFLNDVAFHPSGTCIGGGCTDASVKIWDIRTRKLIQHYANHVASVNNVSFHPNGNFLLTASSDATLKIFDLLEGRLIYTLHGHQGPAMAVTFSKQGDYFASGGQDQQVLVWKTNFDATVPFDPVASSRGDDVLHSANIRAASRLISQDLQNKNVDFALPSQNATRQQKQQEKQISSTSQFSSLQEKSQPETSDERRARKIDILKAKSTSKTSMDDDRIEITNVGPVYQNGVARSNSALACLINTSNNGNRYNNNYSSRTTTQQSTRRTLLSDMFDNDDNNIDGAYSESLETKLYPPQLTNTLEHIVQQLDILTKTVSILETRLTMTESKLQEIVEHQRKT</sequence>
<accession>A0A814CXG2</accession>
<feature type="compositionally biased region" description="Polar residues" evidence="4">
    <location>
        <begin position="243"/>
        <end position="272"/>
    </location>
</feature>
<feature type="repeat" description="WD" evidence="3">
    <location>
        <begin position="162"/>
        <end position="194"/>
    </location>
</feature>
<dbReference type="PROSITE" id="PS50082">
    <property type="entry name" value="WD_REPEATS_2"/>
    <property type="match status" value="5"/>
</dbReference>
<dbReference type="PROSITE" id="PS50294">
    <property type="entry name" value="WD_REPEATS_REGION"/>
    <property type="match status" value="4"/>
</dbReference>
<dbReference type="SUPFAM" id="SSF50978">
    <property type="entry name" value="WD40 repeat-like"/>
    <property type="match status" value="1"/>
</dbReference>
<dbReference type="EMBL" id="CAJOBC010002299">
    <property type="protein sequence ID" value="CAF3726154.1"/>
    <property type="molecule type" value="Genomic_DNA"/>
</dbReference>
<evidence type="ECO:0000256" key="3">
    <source>
        <dbReference type="PROSITE-ProRule" id="PRU00221"/>
    </source>
</evidence>
<evidence type="ECO:0000256" key="1">
    <source>
        <dbReference type="ARBA" id="ARBA00022574"/>
    </source>
</evidence>
<keyword evidence="9" id="KW-1185">Reference proteome</keyword>
<protein>
    <submittedName>
        <fullName evidence="5">Uncharacterized protein</fullName>
    </submittedName>
</protein>
<dbReference type="PANTHER" id="PTHR44019">
    <property type="entry name" value="WD REPEAT-CONTAINING PROTEIN 55"/>
    <property type="match status" value="1"/>
</dbReference>
<dbReference type="EMBL" id="CAJNOK010017495">
    <property type="protein sequence ID" value="CAF1265066.1"/>
    <property type="molecule type" value="Genomic_DNA"/>
</dbReference>
<dbReference type="GO" id="GO:0060271">
    <property type="term" value="P:cilium assembly"/>
    <property type="evidence" value="ECO:0007669"/>
    <property type="project" value="TreeGrafter"/>
</dbReference>
<evidence type="ECO:0000313" key="9">
    <source>
        <dbReference type="Proteomes" id="UP000663829"/>
    </source>
</evidence>
<dbReference type="InterPro" id="IPR015943">
    <property type="entry name" value="WD40/YVTN_repeat-like_dom_sf"/>
</dbReference>
<keyword evidence="1 3" id="KW-0853">WD repeat</keyword>
<feature type="repeat" description="WD" evidence="3">
    <location>
        <begin position="85"/>
        <end position="119"/>
    </location>
</feature>
<dbReference type="Proteomes" id="UP000663829">
    <property type="component" value="Unassembled WGS sequence"/>
</dbReference>
<feature type="repeat" description="WD" evidence="3">
    <location>
        <begin position="120"/>
        <end position="161"/>
    </location>
</feature>
<dbReference type="Proteomes" id="UP000682733">
    <property type="component" value="Unassembled WGS sequence"/>
</dbReference>
<dbReference type="InterPro" id="IPR050505">
    <property type="entry name" value="WDR55/POC1"/>
</dbReference>
<dbReference type="AlphaFoldDB" id="A0A814CXG2"/>
<dbReference type="InterPro" id="IPR019775">
    <property type="entry name" value="WD40_repeat_CS"/>
</dbReference>
<evidence type="ECO:0000313" key="5">
    <source>
        <dbReference type="EMBL" id="CAF0950464.1"/>
    </source>
</evidence>
<dbReference type="InterPro" id="IPR036322">
    <property type="entry name" value="WD40_repeat_dom_sf"/>
</dbReference>
<feature type="region of interest" description="Disordered" evidence="4">
    <location>
        <begin position="243"/>
        <end position="280"/>
    </location>
</feature>
<reference evidence="5" key="1">
    <citation type="submission" date="2021-02" db="EMBL/GenBank/DDBJ databases">
        <authorList>
            <person name="Nowell W R."/>
        </authorList>
    </citation>
    <scope>NUCLEOTIDE SEQUENCE</scope>
</reference>
<dbReference type="GO" id="GO:0036064">
    <property type="term" value="C:ciliary basal body"/>
    <property type="evidence" value="ECO:0007669"/>
    <property type="project" value="TreeGrafter"/>
</dbReference>
<dbReference type="EMBL" id="CAJNOQ010002300">
    <property type="protein sequence ID" value="CAF0950464.1"/>
    <property type="molecule type" value="Genomic_DNA"/>
</dbReference>
<evidence type="ECO:0000256" key="4">
    <source>
        <dbReference type="SAM" id="MobiDB-lite"/>
    </source>
</evidence>
<dbReference type="Gene3D" id="2.130.10.10">
    <property type="entry name" value="YVTN repeat-like/Quinoprotein amine dehydrogenase"/>
    <property type="match status" value="2"/>
</dbReference>
<evidence type="ECO:0000313" key="8">
    <source>
        <dbReference type="EMBL" id="CAF4071272.1"/>
    </source>
</evidence>
<keyword evidence="2" id="KW-0677">Repeat</keyword>
<name>A0A814CXG2_9BILA</name>
<proteinExistence type="predicted"/>
<dbReference type="SMART" id="SM00320">
    <property type="entry name" value="WD40"/>
    <property type="match status" value="5"/>
</dbReference>
<dbReference type="OrthoDB" id="10264588at2759"/>
<organism evidence="5 9">
    <name type="scientific">Didymodactylos carnosus</name>
    <dbReference type="NCBI Taxonomy" id="1234261"/>
    <lineage>
        <taxon>Eukaryota</taxon>
        <taxon>Metazoa</taxon>
        <taxon>Spiralia</taxon>
        <taxon>Gnathifera</taxon>
        <taxon>Rotifera</taxon>
        <taxon>Eurotatoria</taxon>
        <taxon>Bdelloidea</taxon>
        <taxon>Philodinida</taxon>
        <taxon>Philodinidae</taxon>
        <taxon>Didymodactylos</taxon>
    </lineage>
</organism>
<dbReference type="EMBL" id="CAJOBA010039051">
    <property type="protein sequence ID" value="CAF4071272.1"/>
    <property type="molecule type" value="Genomic_DNA"/>
</dbReference>
<comment type="caution">
    <text evidence="5">The sequence shown here is derived from an EMBL/GenBank/DDBJ whole genome shotgun (WGS) entry which is preliminary data.</text>
</comment>
<evidence type="ECO:0000256" key="2">
    <source>
        <dbReference type="ARBA" id="ARBA00022737"/>
    </source>
</evidence>
<gene>
    <name evidence="5" type="ORF">GPM918_LOCUS11212</name>
    <name evidence="6" type="ORF">OVA965_LOCUS26912</name>
    <name evidence="7" type="ORF">SRO942_LOCUS11211</name>
    <name evidence="8" type="ORF">TMI583_LOCUS27652</name>
</gene>